<comment type="caution">
    <text evidence="2">The sequence shown here is derived from an EMBL/GenBank/DDBJ whole genome shotgun (WGS) entry which is preliminary data.</text>
</comment>
<dbReference type="RefSeq" id="WP_183907550.1">
    <property type="nucleotide sequence ID" value="NZ_JACHXZ010000001.1"/>
</dbReference>
<organism evidence="2 3">
    <name type="scientific">Simiduia aestuariiviva</name>
    <dbReference type="NCBI Taxonomy" id="1510459"/>
    <lineage>
        <taxon>Bacteria</taxon>
        <taxon>Pseudomonadati</taxon>
        <taxon>Pseudomonadota</taxon>
        <taxon>Gammaproteobacteria</taxon>
        <taxon>Cellvibrionales</taxon>
        <taxon>Cellvibrionaceae</taxon>
        <taxon>Simiduia</taxon>
    </lineage>
</organism>
<keyword evidence="2" id="KW-0132">Cell division</keyword>
<evidence type="ECO:0000313" key="2">
    <source>
        <dbReference type="EMBL" id="MBB3167107.1"/>
    </source>
</evidence>
<dbReference type="EMBL" id="JACHXZ010000001">
    <property type="protein sequence ID" value="MBB3167107.1"/>
    <property type="molecule type" value="Genomic_DNA"/>
</dbReference>
<evidence type="ECO:0000313" key="3">
    <source>
        <dbReference type="Proteomes" id="UP000559987"/>
    </source>
</evidence>
<reference evidence="2 3" key="1">
    <citation type="submission" date="2020-08" db="EMBL/GenBank/DDBJ databases">
        <title>Genomic Encyclopedia of Type Strains, Phase III (KMG-III): the genomes of soil and plant-associated and newly described type strains.</title>
        <authorList>
            <person name="Whitman W."/>
        </authorList>
    </citation>
    <scope>NUCLEOTIDE SEQUENCE [LARGE SCALE GENOMIC DNA]</scope>
    <source>
        <strain evidence="2 3">CECT 8571</strain>
    </source>
</reference>
<keyword evidence="1" id="KW-0175">Coiled coil</keyword>
<keyword evidence="3" id="KW-1185">Reference proteome</keyword>
<dbReference type="InterPro" id="IPR012662">
    <property type="entry name" value="CHP02449"/>
</dbReference>
<dbReference type="NCBIfam" id="TIGR02449">
    <property type="entry name" value="TIGR02449 family protein"/>
    <property type="match status" value="1"/>
</dbReference>
<evidence type="ECO:0000256" key="1">
    <source>
        <dbReference type="SAM" id="Coils"/>
    </source>
</evidence>
<accession>A0A839UNU4</accession>
<dbReference type="Proteomes" id="UP000559987">
    <property type="component" value="Unassembled WGS sequence"/>
</dbReference>
<proteinExistence type="predicted"/>
<sequence>MAEPQLALLEAKLNQLIELCQRLDRENAGLKAREATWQQEKLRLVEKNELARSRVEAMIKRLKSMESEG</sequence>
<name>A0A839UNU4_9GAMM</name>
<protein>
    <submittedName>
        <fullName evidence="2">Cell division protein ZapB</fullName>
    </submittedName>
</protein>
<dbReference type="GO" id="GO:0051301">
    <property type="term" value="P:cell division"/>
    <property type="evidence" value="ECO:0007669"/>
    <property type="project" value="UniProtKB-KW"/>
</dbReference>
<feature type="coiled-coil region" evidence="1">
    <location>
        <begin position="6"/>
        <end position="68"/>
    </location>
</feature>
<gene>
    <name evidence="2" type="ORF">FHS30_000283</name>
</gene>
<keyword evidence="2" id="KW-0131">Cell cycle</keyword>
<dbReference type="AlphaFoldDB" id="A0A839UNU4"/>